<keyword evidence="2" id="KW-1185">Reference proteome</keyword>
<dbReference type="InterPro" id="IPR012341">
    <property type="entry name" value="6hp_glycosidase-like_sf"/>
</dbReference>
<dbReference type="RefSeq" id="WP_409098119.1">
    <property type="nucleotide sequence ID" value="NZ_JBJVNE010000519.1"/>
</dbReference>
<dbReference type="PANTHER" id="PTHR10412">
    <property type="entry name" value="MANNOSYL-OLIGOSACCHARIDE GLUCOSIDASE"/>
    <property type="match status" value="1"/>
</dbReference>
<comment type="caution">
    <text evidence="1">The sequence shown here is derived from an EMBL/GenBank/DDBJ whole genome shotgun (WGS) entry which is preliminary data.</text>
</comment>
<proteinExistence type="predicted"/>
<dbReference type="Proteomes" id="UP001631993">
    <property type="component" value="Unassembled WGS sequence"/>
</dbReference>
<dbReference type="PANTHER" id="PTHR10412:SF10">
    <property type="entry name" value="GLYCOSYL HYDROLASE FAMILY 63 C-TERMINAL DOMAIN-CONTAINING PROTEIN"/>
    <property type="match status" value="1"/>
</dbReference>
<dbReference type="InterPro" id="IPR004888">
    <property type="entry name" value="Glycoside_hydrolase_63"/>
</dbReference>
<feature type="non-terminal residue" evidence="1">
    <location>
        <position position="86"/>
    </location>
</feature>
<accession>A0ABW9J162</accession>
<organism evidence="1 2">
    <name type="scientific">Streptomyces galilaeus</name>
    <dbReference type="NCBI Taxonomy" id="33899"/>
    <lineage>
        <taxon>Bacteria</taxon>
        <taxon>Bacillati</taxon>
        <taxon>Actinomycetota</taxon>
        <taxon>Actinomycetes</taxon>
        <taxon>Kitasatosporales</taxon>
        <taxon>Streptomycetaceae</taxon>
        <taxon>Streptomyces</taxon>
    </lineage>
</organism>
<dbReference type="EMBL" id="JBJVNE010000519">
    <property type="protein sequence ID" value="MFM9653877.1"/>
    <property type="molecule type" value="Genomic_DNA"/>
</dbReference>
<protein>
    <recommendedName>
        <fullName evidence="3">Glucosidase</fullName>
    </recommendedName>
</protein>
<reference evidence="1 2" key="1">
    <citation type="submission" date="2024-12" db="EMBL/GenBank/DDBJ databases">
        <title>Forecasting of Potato common scab and diversities of Pathogenic streptomyces spp. in china.</title>
        <authorList>
            <person name="Handique U."/>
            <person name="Wu J."/>
        </authorList>
    </citation>
    <scope>NUCLEOTIDE SEQUENCE [LARGE SCALE GENOMIC DNA]</scope>
    <source>
        <strain evidence="1 2">ZRIMU1585</strain>
    </source>
</reference>
<feature type="non-terminal residue" evidence="1">
    <location>
        <position position="1"/>
    </location>
</feature>
<name>A0ABW9J162_STRGJ</name>
<dbReference type="InterPro" id="IPR008928">
    <property type="entry name" value="6-hairpin_glycosidase_sf"/>
</dbReference>
<evidence type="ECO:0000313" key="1">
    <source>
        <dbReference type="EMBL" id="MFM9653877.1"/>
    </source>
</evidence>
<dbReference type="SUPFAM" id="SSF48208">
    <property type="entry name" value="Six-hairpin glycosidases"/>
    <property type="match status" value="1"/>
</dbReference>
<evidence type="ECO:0008006" key="3">
    <source>
        <dbReference type="Google" id="ProtNLM"/>
    </source>
</evidence>
<sequence length="86" mass="9650">GESRLMSVVDKDQLVRVLAHCLNPDELLSPHGLRSLSRRHSDYPFTLDLGGMTASIDYEPAESTNYLFGGNSNWRGPVWMPLNYLA</sequence>
<evidence type="ECO:0000313" key="2">
    <source>
        <dbReference type="Proteomes" id="UP001631993"/>
    </source>
</evidence>
<dbReference type="Gene3D" id="1.50.10.10">
    <property type="match status" value="1"/>
</dbReference>
<gene>
    <name evidence="1" type="ORF">ACKI1S_48840</name>
</gene>